<dbReference type="NCBIfam" id="NF033573">
    <property type="entry name" value="transpos_IS200"/>
    <property type="match status" value="1"/>
</dbReference>
<dbReference type="AlphaFoldDB" id="I6ZZX2"/>
<dbReference type="InterPro" id="IPR002686">
    <property type="entry name" value="Transposase_17"/>
</dbReference>
<evidence type="ECO:0000313" key="3">
    <source>
        <dbReference type="Proteomes" id="UP000009011"/>
    </source>
</evidence>
<dbReference type="Proteomes" id="UP000009011">
    <property type="component" value="Chromosome"/>
</dbReference>
<dbReference type="HOGENOM" id="CLU_101320_1_0_10"/>
<feature type="domain" description="Transposase IS200-like" evidence="1">
    <location>
        <begin position="5"/>
        <end position="119"/>
    </location>
</feature>
<gene>
    <name evidence="2" type="ordered locus">MROS_1301</name>
</gene>
<keyword evidence="3" id="KW-1185">Reference proteome</keyword>
<dbReference type="GO" id="GO:0004803">
    <property type="term" value="F:transposase activity"/>
    <property type="evidence" value="ECO:0007669"/>
    <property type="project" value="InterPro"/>
</dbReference>
<dbReference type="EMBL" id="CP003557">
    <property type="protein sequence ID" value="AFN74538.1"/>
    <property type="molecule type" value="Genomic_DNA"/>
</dbReference>
<organism evidence="2 3">
    <name type="scientific">Melioribacter roseus (strain DSM 23840 / JCM 17771 / VKM B-2668 / P3M-2)</name>
    <dbReference type="NCBI Taxonomy" id="1191523"/>
    <lineage>
        <taxon>Bacteria</taxon>
        <taxon>Pseudomonadati</taxon>
        <taxon>Ignavibacteriota</taxon>
        <taxon>Ignavibacteria</taxon>
        <taxon>Ignavibacteriales</taxon>
        <taxon>Melioribacteraceae</taxon>
        <taxon>Melioribacter</taxon>
    </lineage>
</organism>
<protein>
    <submittedName>
        <fullName evidence="2">Transposase IS200-family protein</fullName>
    </submittedName>
</protein>
<dbReference type="SUPFAM" id="SSF143422">
    <property type="entry name" value="Transposase IS200-like"/>
    <property type="match status" value="1"/>
</dbReference>
<accession>I6ZZX2</accession>
<reference evidence="2 3" key="1">
    <citation type="journal article" date="2013" name="PLoS ONE">
        <title>Genomic analysis of Melioribacter roseus, facultatively anaerobic organotrophic bacterium representing a novel deep lineage within Bacteriodetes/Chlorobi group.</title>
        <authorList>
            <person name="Kadnikov V.V."/>
            <person name="Mardanov A.V."/>
            <person name="Podosokorskaya O.A."/>
            <person name="Gavrilov S.N."/>
            <person name="Kublanov I.V."/>
            <person name="Beletsky A.V."/>
            <person name="Bonch-Osmolovskaya E.A."/>
            <person name="Ravin N.V."/>
        </authorList>
    </citation>
    <scope>NUCLEOTIDE SEQUENCE [LARGE SCALE GENOMIC DNA]</scope>
    <source>
        <strain evidence="3">JCM 17771 / P3M-2</strain>
    </source>
</reference>
<sequence>MAHSYTNILIHFIFSTKNREKIISEELQERLWPYMGGIARENNMKALAIGGVEDHVHLLISLPPTLSIAKAIQLIKGGSSKWVHDTFPKHKYFKWQEGYGAFSVSASHIENTVAYIKRQKEHHKIKTFQDEYIAFLKKHEIEYDERYIWG</sequence>
<evidence type="ECO:0000313" key="2">
    <source>
        <dbReference type="EMBL" id="AFN74538.1"/>
    </source>
</evidence>
<dbReference type="PANTHER" id="PTHR33360">
    <property type="entry name" value="TRANSPOSASE FOR INSERTION SEQUENCE ELEMENT IS200"/>
    <property type="match status" value="1"/>
</dbReference>
<dbReference type="GO" id="GO:0003677">
    <property type="term" value="F:DNA binding"/>
    <property type="evidence" value="ECO:0007669"/>
    <property type="project" value="InterPro"/>
</dbReference>
<dbReference type="GO" id="GO:0006313">
    <property type="term" value="P:DNA transposition"/>
    <property type="evidence" value="ECO:0007669"/>
    <property type="project" value="InterPro"/>
</dbReference>
<dbReference type="Gene3D" id="3.30.70.1290">
    <property type="entry name" value="Transposase IS200-like"/>
    <property type="match status" value="1"/>
</dbReference>
<proteinExistence type="predicted"/>
<dbReference type="KEGG" id="mro:MROS_1301"/>
<name>I6ZZX2_MELRP</name>
<dbReference type="OrthoDB" id="9797997at2"/>
<dbReference type="SMART" id="SM01321">
    <property type="entry name" value="Y1_Tnp"/>
    <property type="match status" value="1"/>
</dbReference>
<dbReference type="Pfam" id="PF01797">
    <property type="entry name" value="Y1_Tnp"/>
    <property type="match status" value="1"/>
</dbReference>
<dbReference type="InterPro" id="IPR036515">
    <property type="entry name" value="Transposase_17_sf"/>
</dbReference>
<evidence type="ECO:0000259" key="1">
    <source>
        <dbReference type="SMART" id="SM01321"/>
    </source>
</evidence>
<dbReference type="eggNOG" id="COG1943">
    <property type="taxonomic scope" value="Bacteria"/>
</dbReference>
<dbReference type="PANTHER" id="PTHR33360:SF2">
    <property type="entry name" value="TRANSPOSASE FOR INSERTION SEQUENCE ELEMENT IS200"/>
    <property type="match status" value="1"/>
</dbReference>